<feature type="non-terminal residue" evidence="2">
    <location>
        <position position="1"/>
    </location>
</feature>
<feature type="transmembrane region" description="Helical" evidence="1">
    <location>
        <begin position="20"/>
        <end position="41"/>
    </location>
</feature>
<reference evidence="2" key="1">
    <citation type="submission" date="2023-10" db="EMBL/GenBank/DDBJ databases">
        <title>Genome assembly of Pristionchus species.</title>
        <authorList>
            <person name="Yoshida K."/>
            <person name="Sommer R.J."/>
        </authorList>
    </citation>
    <scope>NUCLEOTIDE SEQUENCE</scope>
    <source>
        <strain evidence="2">RS0144</strain>
    </source>
</reference>
<organism evidence="2 3">
    <name type="scientific">Pristionchus entomophagus</name>
    <dbReference type="NCBI Taxonomy" id="358040"/>
    <lineage>
        <taxon>Eukaryota</taxon>
        <taxon>Metazoa</taxon>
        <taxon>Ecdysozoa</taxon>
        <taxon>Nematoda</taxon>
        <taxon>Chromadorea</taxon>
        <taxon>Rhabditida</taxon>
        <taxon>Rhabditina</taxon>
        <taxon>Diplogasteromorpha</taxon>
        <taxon>Diplogasteroidea</taxon>
        <taxon>Neodiplogasteridae</taxon>
        <taxon>Pristionchus</taxon>
    </lineage>
</organism>
<evidence type="ECO:0000256" key="1">
    <source>
        <dbReference type="SAM" id="Phobius"/>
    </source>
</evidence>
<name>A0AAV5TL96_9BILA</name>
<sequence>SNTMNSFFLSSELQSTIVIGQRVLFCCSIVFNIIAFVCLIKETPENQSKFRNYLFYIQILAAINDINLDVLFKPFPLFPELGAFCNGVLCSLGVPIHYSFALSVFIVGNIGGSIIICFLYRHQSIVRDSSRLSKVSIEKTYLSFQKTFNFMKWSLIVVYTIPGIVSFSVEFDGSQTEYLIDNFPYGDLTWIRKRGMYEYFKRTSQIMAIPIVTLMTTKNKYS</sequence>
<feature type="transmembrane region" description="Helical" evidence="1">
    <location>
        <begin position="96"/>
        <end position="120"/>
    </location>
</feature>
<evidence type="ECO:0000313" key="3">
    <source>
        <dbReference type="Proteomes" id="UP001432027"/>
    </source>
</evidence>
<dbReference type="Pfam" id="PF10327">
    <property type="entry name" value="7TM_GPCR_Sri"/>
    <property type="match status" value="1"/>
</dbReference>
<keyword evidence="1" id="KW-0472">Membrane</keyword>
<feature type="transmembrane region" description="Helical" evidence="1">
    <location>
        <begin position="53"/>
        <end position="72"/>
    </location>
</feature>
<dbReference type="Proteomes" id="UP001432027">
    <property type="component" value="Unassembled WGS sequence"/>
</dbReference>
<evidence type="ECO:0008006" key="4">
    <source>
        <dbReference type="Google" id="ProtNLM"/>
    </source>
</evidence>
<dbReference type="InterPro" id="IPR053220">
    <property type="entry name" value="Nematode_rcpt-like_serp_H"/>
</dbReference>
<dbReference type="InterPro" id="IPR019429">
    <property type="entry name" value="7TM_GPCR_serpentine_rcpt_Sri"/>
</dbReference>
<dbReference type="PANTHER" id="PTHR22941:SF26">
    <property type="entry name" value="SERPENTINE RECEPTOR, CLASS H"/>
    <property type="match status" value="1"/>
</dbReference>
<comment type="caution">
    <text evidence="2">The sequence shown here is derived from an EMBL/GenBank/DDBJ whole genome shotgun (WGS) entry which is preliminary data.</text>
</comment>
<dbReference type="EMBL" id="BTSX01000004">
    <property type="protein sequence ID" value="GMS94854.1"/>
    <property type="molecule type" value="Genomic_DNA"/>
</dbReference>
<dbReference type="PANTHER" id="PTHR22941">
    <property type="entry name" value="SERPENTINE RECEPTOR"/>
    <property type="match status" value="1"/>
</dbReference>
<keyword evidence="1" id="KW-0812">Transmembrane</keyword>
<evidence type="ECO:0000313" key="2">
    <source>
        <dbReference type="EMBL" id="GMS94854.1"/>
    </source>
</evidence>
<proteinExistence type="predicted"/>
<keyword evidence="3" id="KW-1185">Reference proteome</keyword>
<keyword evidence="1" id="KW-1133">Transmembrane helix</keyword>
<gene>
    <name evidence="2" type="ORF">PENTCL1PPCAC_17029</name>
</gene>
<protein>
    <recommendedName>
        <fullName evidence="4">G protein-coupled receptor</fullName>
    </recommendedName>
</protein>
<dbReference type="AlphaFoldDB" id="A0AAV5TL96"/>
<accession>A0AAV5TL96</accession>